<dbReference type="Proteomes" id="UP001596435">
    <property type="component" value="Unassembled WGS sequence"/>
</dbReference>
<reference evidence="2" key="1">
    <citation type="journal article" date="2019" name="Int. J. Syst. Evol. Microbiol.">
        <title>The Global Catalogue of Microorganisms (GCM) 10K type strain sequencing project: providing services to taxonomists for standard genome sequencing and annotation.</title>
        <authorList>
            <consortium name="The Broad Institute Genomics Platform"/>
            <consortium name="The Broad Institute Genome Sequencing Center for Infectious Disease"/>
            <person name="Wu L."/>
            <person name="Ma J."/>
        </authorList>
    </citation>
    <scope>NUCLEOTIDE SEQUENCE [LARGE SCALE GENOMIC DNA]</scope>
    <source>
        <strain evidence="2">CGMCC 1.12859</strain>
    </source>
</reference>
<comment type="caution">
    <text evidence="1">The sequence shown here is derived from an EMBL/GenBank/DDBJ whole genome shotgun (WGS) entry which is preliminary data.</text>
</comment>
<evidence type="ECO:0000313" key="2">
    <source>
        <dbReference type="Proteomes" id="UP001596435"/>
    </source>
</evidence>
<evidence type="ECO:0000313" key="1">
    <source>
        <dbReference type="EMBL" id="MFC7183426.1"/>
    </source>
</evidence>
<dbReference type="EMBL" id="JBHTAJ010000068">
    <property type="protein sequence ID" value="MFC7183426.1"/>
    <property type="molecule type" value="Genomic_DNA"/>
</dbReference>
<keyword evidence="2" id="KW-1185">Reference proteome</keyword>
<sequence length="111" mass="12316">MNGLDWVPTSCTLPIEERPLRVAEWDALFTERLERISRPEPLRVHLELRGGDGVEERVHDLAEREGGCCSFFTFAVTADPNAVTLDITVDTVHTAVLDALQRRVTAAGSTQ</sequence>
<protein>
    <recommendedName>
        <fullName evidence="3">Arsenate reductase</fullName>
    </recommendedName>
</protein>
<accession>A0ABW2G1P0</accession>
<dbReference type="RefSeq" id="WP_345709474.1">
    <property type="nucleotide sequence ID" value="NZ_BAABKV010000001.1"/>
</dbReference>
<evidence type="ECO:0008006" key="3">
    <source>
        <dbReference type="Google" id="ProtNLM"/>
    </source>
</evidence>
<gene>
    <name evidence="1" type="ORF">ACFQMG_28150</name>
</gene>
<name>A0ABW2G1P0_9ACTN</name>
<organism evidence="1 2">
    <name type="scientific">Kitasatospora paranensis</name>
    <dbReference type="NCBI Taxonomy" id="258053"/>
    <lineage>
        <taxon>Bacteria</taxon>
        <taxon>Bacillati</taxon>
        <taxon>Actinomycetota</taxon>
        <taxon>Actinomycetes</taxon>
        <taxon>Kitasatosporales</taxon>
        <taxon>Streptomycetaceae</taxon>
        <taxon>Kitasatospora</taxon>
    </lineage>
</organism>
<proteinExistence type="predicted"/>